<dbReference type="Pfam" id="PF00018">
    <property type="entry name" value="SH3_1"/>
    <property type="match status" value="1"/>
</dbReference>
<dbReference type="GO" id="GO:0009898">
    <property type="term" value="C:cytoplasmic side of plasma membrane"/>
    <property type="evidence" value="ECO:0007669"/>
    <property type="project" value="TreeGrafter"/>
</dbReference>
<keyword evidence="2 6" id="KW-0728">SH3 domain</keyword>
<feature type="domain" description="F-BAR" evidence="10">
    <location>
        <begin position="18"/>
        <end position="271"/>
    </location>
</feature>
<dbReference type="GO" id="GO:0005543">
    <property type="term" value="F:phospholipid binding"/>
    <property type="evidence" value="ECO:0007669"/>
    <property type="project" value="TreeGrafter"/>
</dbReference>
<dbReference type="GO" id="GO:0120104">
    <property type="term" value="C:mitotic actomyosin contractile ring, proximal layer"/>
    <property type="evidence" value="ECO:0007669"/>
    <property type="project" value="TreeGrafter"/>
</dbReference>
<dbReference type="InterPro" id="IPR027267">
    <property type="entry name" value="AH/BAR_dom_sf"/>
</dbReference>
<evidence type="ECO:0000256" key="1">
    <source>
        <dbReference type="ARBA" id="ARBA00004245"/>
    </source>
</evidence>
<evidence type="ECO:0000256" key="3">
    <source>
        <dbReference type="ARBA" id="ARBA00022490"/>
    </source>
</evidence>
<dbReference type="Proteomes" id="UP000000707">
    <property type="component" value="Unassembled WGS sequence"/>
</dbReference>
<name>G3B3D4_CANTC</name>
<reference evidence="11 12" key="1">
    <citation type="journal article" date="2011" name="Proc. Natl. Acad. Sci. U.S.A.">
        <title>Comparative genomics of xylose-fermenting fungi for enhanced biofuel production.</title>
        <authorList>
            <person name="Wohlbach D.J."/>
            <person name="Kuo A."/>
            <person name="Sato T.K."/>
            <person name="Potts K.M."/>
            <person name="Salamov A.A."/>
            <person name="LaButti K.M."/>
            <person name="Sun H."/>
            <person name="Clum A."/>
            <person name="Pangilinan J.L."/>
            <person name="Lindquist E.A."/>
            <person name="Lucas S."/>
            <person name="Lapidus A."/>
            <person name="Jin M."/>
            <person name="Gunawan C."/>
            <person name="Balan V."/>
            <person name="Dale B.E."/>
            <person name="Jeffries T.W."/>
            <person name="Zinkel R."/>
            <person name="Barry K.W."/>
            <person name="Grigoriev I.V."/>
            <person name="Gasch A.P."/>
        </authorList>
    </citation>
    <scope>NUCLEOTIDE SEQUENCE [LARGE SCALE GENOMIC DNA]</scope>
    <source>
        <strain evidence="12">ATCC 10573 / BCRC 21748 / CBS 615 / JCM 9827 / NBRC 10315 / NRRL Y-1498 / VKM Y-70</strain>
    </source>
</reference>
<dbReference type="InterPro" id="IPR031160">
    <property type="entry name" value="F_BAR_dom"/>
</dbReference>
<evidence type="ECO:0000256" key="5">
    <source>
        <dbReference type="ARBA" id="ARBA00023212"/>
    </source>
</evidence>
<gene>
    <name evidence="11" type="ORF">CANTEDRAFT_93650</name>
</gene>
<feature type="compositionally biased region" description="Low complexity" evidence="8">
    <location>
        <begin position="439"/>
        <end position="455"/>
    </location>
</feature>
<dbReference type="InterPro" id="IPR001060">
    <property type="entry name" value="FCH_dom"/>
</dbReference>
<evidence type="ECO:0008006" key="13">
    <source>
        <dbReference type="Google" id="ProtNLM"/>
    </source>
</evidence>
<dbReference type="AlphaFoldDB" id="G3B3D4"/>
<dbReference type="EMBL" id="GL996521">
    <property type="protein sequence ID" value="EGV64141.1"/>
    <property type="molecule type" value="Genomic_DNA"/>
</dbReference>
<dbReference type="PANTHER" id="PTHR23065">
    <property type="entry name" value="PROLINE-SERINE-THREONINE PHOSPHATASE INTERACTING PROTEIN 1"/>
    <property type="match status" value="1"/>
</dbReference>
<dbReference type="SMART" id="SM00326">
    <property type="entry name" value="SH3"/>
    <property type="match status" value="1"/>
</dbReference>
<accession>G3B3D4</accession>
<dbReference type="SUPFAM" id="SSF103657">
    <property type="entry name" value="BAR/IMD domain-like"/>
    <property type="match status" value="1"/>
</dbReference>
<dbReference type="Pfam" id="PF00611">
    <property type="entry name" value="FCH"/>
    <property type="match status" value="1"/>
</dbReference>
<dbReference type="KEGG" id="cten:18250310"/>
<dbReference type="Gene3D" id="2.30.30.40">
    <property type="entry name" value="SH3 Domains"/>
    <property type="match status" value="1"/>
</dbReference>
<keyword evidence="5" id="KW-0206">Cytoskeleton</keyword>
<dbReference type="Gene3D" id="1.20.1270.60">
    <property type="entry name" value="Arfaptin homology (AH) domain/BAR domain"/>
    <property type="match status" value="1"/>
</dbReference>
<dbReference type="InterPro" id="IPR001452">
    <property type="entry name" value="SH3_domain"/>
</dbReference>
<feature type="domain" description="SH3" evidence="9">
    <location>
        <begin position="643"/>
        <end position="709"/>
    </location>
</feature>
<dbReference type="OrthoDB" id="27823at2759"/>
<dbReference type="PANTHER" id="PTHR23065:SF7">
    <property type="entry name" value="NOSTRIN, ISOFORM H"/>
    <property type="match status" value="1"/>
</dbReference>
<feature type="region of interest" description="Disordered" evidence="8">
    <location>
        <begin position="327"/>
        <end position="472"/>
    </location>
</feature>
<evidence type="ECO:0000256" key="6">
    <source>
        <dbReference type="PROSITE-ProRule" id="PRU00192"/>
    </source>
</evidence>
<dbReference type="STRING" id="590646.G3B3D4"/>
<evidence type="ECO:0000259" key="10">
    <source>
        <dbReference type="PROSITE" id="PS51741"/>
    </source>
</evidence>
<dbReference type="HOGENOM" id="CLU_380874_0_0_1"/>
<feature type="compositionally biased region" description="Polar residues" evidence="8">
    <location>
        <begin position="394"/>
        <end position="404"/>
    </location>
</feature>
<organism evidence="12">
    <name type="scientific">Candida tenuis (strain ATCC 10573 / BCRC 21748 / CBS 615 / JCM 9827 / NBRC 10315 / NRRL Y-1498 / VKM Y-70)</name>
    <name type="common">Yeast</name>
    <name type="synonym">Yamadazyma tenuis</name>
    <dbReference type="NCBI Taxonomy" id="590646"/>
    <lineage>
        <taxon>Eukaryota</taxon>
        <taxon>Fungi</taxon>
        <taxon>Dikarya</taxon>
        <taxon>Ascomycota</taxon>
        <taxon>Saccharomycotina</taxon>
        <taxon>Pichiomycetes</taxon>
        <taxon>Debaryomycetaceae</taxon>
        <taxon>Yamadazyma</taxon>
    </lineage>
</organism>
<proteinExistence type="predicted"/>
<keyword evidence="4" id="KW-0597">Phosphoprotein</keyword>
<dbReference type="eggNOG" id="KOG2398">
    <property type="taxonomic scope" value="Eukaryota"/>
</dbReference>
<evidence type="ECO:0000256" key="7">
    <source>
        <dbReference type="PROSITE-ProRule" id="PRU01077"/>
    </source>
</evidence>
<dbReference type="InterPro" id="IPR036028">
    <property type="entry name" value="SH3-like_dom_sf"/>
</dbReference>
<evidence type="ECO:0000256" key="4">
    <source>
        <dbReference type="ARBA" id="ARBA00022553"/>
    </source>
</evidence>
<keyword evidence="12" id="KW-1185">Reference proteome</keyword>
<dbReference type="GO" id="GO:0030036">
    <property type="term" value="P:actin cytoskeleton organization"/>
    <property type="evidence" value="ECO:0007669"/>
    <property type="project" value="UniProtKB-ARBA"/>
</dbReference>
<comment type="subcellular location">
    <subcellularLocation>
        <location evidence="1">Cytoplasm</location>
        <location evidence="1">Cytoskeleton</location>
    </subcellularLocation>
</comment>
<feature type="compositionally biased region" description="Low complexity" evidence="8">
    <location>
        <begin position="327"/>
        <end position="341"/>
    </location>
</feature>
<dbReference type="SUPFAM" id="SSF50044">
    <property type="entry name" value="SH3-domain"/>
    <property type="match status" value="1"/>
</dbReference>
<keyword evidence="3" id="KW-0963">Cytoplasm</keyword>
<dbReference type="PROSITE" id="PS51741">
    <property type="entry name" value="F_BAR"/>
    <property type="match status" value="1"/>
</dbReference>
<evidence type="ECO:0000313" key="11">
    <source>
        <dbReference type="EMBL" id="EGV64141.1"/>
    </source>
</evidence>
<dbReference type="GeneID" id="18250310"/>
<evidence type="ECO:0000256" key="8">
    <source>
        <dbReference type="SAM" id="MobiDB-lite"/>
    </source>
</evidence>
<dbReference type="SMART" id="SM00055">
    <property type="entry name" value="FCH"/>
    <property type="match status" value="1"/>
</dbReference>
<dbReference type="PROSITE" id="PS50002">
    <property type="entry name" value="SH3"/>
    <property type="match status" value="1"/>
</dbReference>
<sequence length="711" mass="81942">MGAPSMTSRYNEVHKEETAFVNNFWDDADVGYSHVVNRVKNSVSTMQELLDYYLERINIEKDYSRKLERLNSLPLGRNETGVLKKSLDKLNYENNQMVKFNTKFVKSVNQINYEKLNHFYVMYTKKTKRIMSHIHKIVTKKTDILKDLTVTKEAYKQNCSQVKSLGLTVQTTWGKELEKNEKKLEKLQQSSQVTERNYRISIDNFNKINEIFKRDWMLALSEIYQLEIERIQLIKINCFNFCNNVATLCVDNDQSADLARSFFAKISPPQDIQDFSNNYGTGNKILVEPKFIDFMKGLDDENDKNYETAEFEIPEFNHLLSRSYSTYSSATQQSRQSQTTQPLKQRSFDPQASPEYRRRSFDPQSSPERKHRSLEPQTPSPIKTSAPEIPPPKTSTVEPLTTLSLPKPEDTKSNYSTNNLSPDERTDIFSIKSHKFNDSNGSSNYSNPTNYSSNSAGERTWASPRKREKQLSQFQEKINLKSKDLPSLDRSTTSCNASPTKTPITKDFSIDFIAKALEDLNSGGNGDVSQYRRSMRISRHQDELTQSQTAPTTPFAMKIRPERDDHGEVPTRVDTISFKSPQPKRTMDPLSVKQKVRPKSMYESVAFDAAKSVNPQMRTLSRPRSFTNLHSMISQVTPVNKKPFLAKARARYSYKPQHQGELFFRKGWNMYVIHKQPDNWYLCELGDNCDEKVGLMGLVPGNYVVEGDDVF</sequence>
<evidence type="ECO:0000259" key="9">
    <source>
        <dbReference type="PROSITE" id="PS50002"/>
    </source>
</evidence>
<evidence type="ECO:0000256" key="2">
    <source>
        <dbReference type="ARBA" id="ARBA00022443"/>
    </source>
</evidence>
<evidence type="ECO:0000313" key="12">
    <source>
        <dbReference type="Proteomes" id="UP000000707"/>
    </source>
</evidence>
<keyword evidence="7" id="KW-0175">Coiled coil</keyword>
<protein>
    <recommendedName>
        <fullName evidence="13">F-BAR domain-containing protein</fullName>
    </recommendedName>
</protein>